<dbReference type="AlphaFoldDB" id="A0AAD8YKR7"/>
<organism evidence="2 3">
    <name type="scientific">Skeletonema marinoi</name>
    <dbReference type="NCBI Taxonomy" id="267567"/>
    <lineage>
        <taxon>Eukaryota</taxon>
        <taxon>Sar</taxon>
        <taxon>Stramenopiles</taxon>
        <taxon>Ochrophyta</taxon>
        <taxon>Bacillariophyta</taxon>
        <taxon>Coscinodiscophyceae</taxon>
        <taxon>Thalassiosirophycidae</taxon>
        <taxon>Thalassiosirales</taxon>
        <taxon>Skeletonemataceae</taxon>
        <taxon>Skeletonema</taxon>
        <taxon>Skeletonema marinoi-dohrnii complex</taxon>
    </lineage>
</organism>
<reference evidence="2" key="1">
    <citation type="submission" date="2023-06" db="EMBL/GenBank/DDBJ databases">
        <title>Survivors Of The Sea: Transcriptome response of Skeletonema marinoi to long-term dormancy.</title>
        <authorList>
            <person name="Pinder M.I.M."/>
            <person name="Kourtchenko O."/>
            <person name="Robertson E.K."/>
            <person name="Larsson T."/>
            <person name="Maumus F."/>
            <person name="Osuna-Cruz C.M."/>
            <person name="Vancaester E."/>
            <person name="Stenow R."/>
            <person name="Vandepoele K."/>
            <person name="Ploug H."/>
            <person name="Bruchert V."/>
            <person name="Godhe A."/>
            <person name="Topel M."/>
        </authorList>
    </citation>
    <scope>NUCLEOTIDE SEQUENCE</scope>
    <source>
        <strain evidence="2">R05AC</strain>
    </source>
</reference>
<protein>
    <recommendedName>
        <fullName evidence="4">SET domain-containing protein</fullName>
    </recommendedName>
</protein>
<evidence type="ECO:0000313" key="2">
    <source>
        <dbReference type="EMBL" id="KAK1747082.1"/>
    </source>
</evidence>
<evidence type="ECO:0008006" key="4">
    <source>
        <dbReference type="Google" id="ProtNLM"/>
    </source>
</evidence>
<feature type="region of interest" description="Disordered" evidence="1">
    <location>
        <begin position="1"/>
        <end position="22"/>
    </location>
</feature>
<name>A0AAD8YKR7_9STRA</name>
<evidence type="ECO:0000256" key="1">
    <source>
        <dbReference type="SAM" id="MobiDB-lite"/>
    </source>
</evidence>
<dbReference type="Proteomes" id="UP001224775">
    <property type="component" value="Unassembled WGS sequence"/>
</dbReference>
<proteinExistence type="predicted"/>
<accession>A0AAD8YKR7</accession>
<gene>
    <name evidence="2" type="ORF">QTG54_002426</name>
</gene>
<comment type="caution">
    <text evidence="2">The sequence shown here is derived from an EMBL/GenBank/DDBJ whole genome shotgun (WGS) entry which is preliminary data.</text>
</comment>
<evidence type="ECO:0000313" key="3">
    <source>
        <dbReference type="Proteomes" id="UP001224775"/>
    </source>
</evidence>
<keyword evidence="3" id="KW-1185">Reference proteome</keyword>
<feature type="region of interest" description="Disordered" evidence="1">
    <location>
        <begin position="205"/>
        <end position="231"/>
    </location>
</feature>
<dbReference type="EMBL" id="JATAAI010000003">
    <property type="protein sequence ID" value="KAK1747082.1"/>
    <property type="molecule type" value="Genomic_DNA"/>
</dbReference>
<sequence>MTQTTKVSPEIQPQKRPKVSEQPIQCWAHSQTGKRCTAQVSSREGEPIPIPYCERHLNSGDGALKALVARYDLPAKYRMAYWGKRGRCSTCDVEDRAISYYPPNKITGSNIDPKIPGGRTLKRHNYNGVLNPGGTGDVIQYAACPGPNEKQNMRSTFQYFGLRNGDLGGLEFVTLVPVPKNTQLLHWYGSGWWEERGIKRSDVGTKRYPAPLRDAPVKKKRRREVEDDDNGTLAKVDIKELTKSIDVEWARRHDQSDQDQKSA</sequence>